<protein>
    <submittedName>
        <fullName evidence="4">TetR family transcriptional regulator</fullName>
    </submittedName>
</protein>
<accession>A0A3S4RI44</accession>
<dbReference type="GO" id="GO:0003677">
    <property type="term" value="F:DNA binding"/>
    <property type="evidence" value="ECO:0007669"/>
    <property type="project" value="UniProtKB-UniRule"/>
</dbReference>
<dbReference type="EMBL" id="LR134355">
    <property type="protein sequence ID" value="VEG48777.1"/>
    <property type="molecule type" value="Genomic_DNA"/>
</dbReference>
<dbReference type="Proteomes" id="UP000282551">
    <property type="component" value="Chromosome"/>
</dbReference>
<dbReference type="AlphaFoldDB" id="A0A3S4RI44"/>
<sequence length="208" mass="22209">MSTRARTYGGATSGERRSKRRAALMDAALGLVGEVGVGGITVRGVCSAARLNDRYFYESFRTTDELLLALFDEQIALASTVMLAAIAQNPPDPMVRARAAIGTGLRHLTADPRRGPLLIGSQATEGLRARRRDLIKSLAQIMAEQGRALLAGQQALDPDLDLAALTLVAGGFDLVTGWLQGEPDITREHLENFLVAMVTAPRVSGTPD</sequence>
<proteinExistence type="predicted"/>
<dbReference type="SUPFAM" id="SSF46689">
    <property type="entry name" value="Homeodomain-like"/>
    <property type="match status" value="1"/>
</dbReference>
<dbReference type="PANTHER" id="PTHR43479:SF11">
    <property type="entry name" value="ACREF_ENVCD OPERON REPRESSOR-RELATED"/>
    <property type="match status" value="1"/>
</dbReference>
<dbReference type="Pfam" id="PF00440">
    <property type="entry name" value="TetR_N"/>
    <property type="match status" value="1"/>
</dbReference>
<reference evidence="4 5" key="1">
    <citation type="submission" date="2018-12" db="EMBL/GenBank/DDBJ databases">
        <authorList>
            <consortium name="Pathogen Informatics"/>
        </authorList>
    </citation>
    <scope>NUCLEOTIDE SEQUENCE [LARGE SCALE GENOMIC DNA]</scope>
    <source>
        <strain evidence="4 5">NCTC10485</strain>
    </source>
</reference>
<evidence type="ECO:0000256" key="2">
    <source>
        <dbReference type="PROSITE-ProRule" id="PRU00335"/>
    </source>
</evidence>
<dbReference type="InterPro" id="IPR001647">
    <property type="entry name" value="HTH_TetR"/>
</dbReference>
<dbReference type="PROSITE" id="PS50977">
    <property type="entry name" value="HTH_TETR_2"/>
    <property type="match status" value="1"/>
</dbReference>
<dbReference type="InterPro" id="IPR009057">
    <property type="entry name" value="Homeodomain-like_sf"/>
</dbReference>
<evidence type="ECO:0000313" key="5">
    <source>
        <dbReference type="Proteomes" id="UP000282551"/>
    </source>
</evidence>
<evidence type="ECO:0000256" key="1">
    <source>
        <dbReference type="ARBA" id="ARBA00023125"/>
    </source>
</evidence>
<organism evidence="4 5">
    <name type="scientific">Mycolicibacterium chitae</name>
    <name type="common">Mycobacterium chitae</name>
    <dbReference type="NCBI Taxonomy" id="1792"/>
    <lineage>
        <taxon>Bacteria</taxon>
        <taxon>Bacillati</taxon>
        <taxon>Actinomycetota</taxon>
        <taxon>Actinomycetes</taxon>
        <taxon>Mycobacteriales</taxon>
        <taxon>Mycobacteriaceae</taxon>
        <taxon>Mycolicibacterium</taxon>
    </lineage>
</organism>
<dbReference type="Gene3D" id="1.10.357.10">
    <property type="entry name" value="Tetracycline Repressor, domain 2"/>
    <property type="match status" value="1"/>
</dbReference>
<dbReference type="RefSeq" id="WP_126334528.1">
    <property type="nucleotide sequence ID" value="NZ_AP022604.1"/>
</dbReference>
<keyword evidence="5" id="KW-1185">Reference proteome</keyword>
<name>A0A3S4RI44_MYCCI</name>
<dbReference type="InterPro" id="IPR050624">
    <property type="entry name" value="HTH-type_Tx_Regulator"/>
</dbReference>
<evidence type="ECO:0000313" key="4">
    <source>
        <dbReference type="EMBL" id="VEG48777.1"/>
    </source>
</evidence>
<gene>
    <name evidence="4" type="ORF">NCTC10485_03079</name>
</gene>
<dbReference type="OrthoDB" id="4802216at2"/>
<feature type="DNA-binding region" description="H-T-H motif" evidence="2">
    <location>
        <begin position="41"/>
        <end position="60"/>
    </location>
</feature>
<keyword evidence="1 2" id="KW-0238">DNA-binding</keyword>
<evidence type="ECO:0000259" key="3">
    <source>
        <dbReference type="PROSITE" id="PS50977"/>
    </source>
</evidence>
<feature type="domain" description="HTH tetR-type" evidence="3">
    <location>
        <begin position="18"/>
        <end position="78"/>
    </location>
</feature>
<dbReference type="PANTHER" id="PTHR43479">
    <property type="entry name" value="ACREF/ENVCD OPERON REPRESSOR-RELATED"/>
    <property type="match status" value="1"/>
</dbReference>